<accession>A0AA43K9M4</accession>
<dbReference type="GO" id="GO:0000175">
    <property type="term" value="F:3'-5'-RNA exonuclease activity"/>
    <property type="evidence" value="ECO:0007669"/>
    <property type="project" value="UniProtKB-UniRule"/>
</dbReference>
<dbReference type="NCBIfam" id="TIGR01966">
    <property type="entry name" value="RNasePH"/>
    <property type="match status" value="1"/>
</dbReference>
<comment type="function">
    <text evidence="7">Phosphorolytic 3'-5' exoribonuclease that plays an important role in tRNA 3'-end maturation. Removes nucleotide residues following the 3'-CCA terminus of tRNAs; can also add nucleotides to the ends of RNA molecules by using nucleoside diphosphates as substrates, but this may not be physiologically important. Probably plays a role in initiation of 16S rRNA degradation (leading to ribosome degradation) during starvation.</text>
</comment>
<dbReference type="GO" id="GO:0008033">
    <property type="term" value="P:tRNA processing"/>
    <property type="evidence" value="ECO:0007669"/>
    <property type="project" value="UniProtKB-UniRule"/>
</dbReference>
<dbReference type="PROSITE" id="PS01277">
    <property type="entry name" value="RIBONUCLEASE_PH"/>
    <property type="match status" value="1"/>
</dbReference>
<evidence type="ECO:0000313" key="11">
    <source>
        <dbReference type="Proteomes" id="UP001159387"/>
    </source>
</evidence>
<dbReference type="AlphaFoldDB" id="A0AA43K9M4"/>
<dbReference type="InterPro" id="IPR002381">
    <property type="entry name" value="RNase_PH_bac-type"/>
</dbReference>
<dbReference type="InterPro" id="IPR001247">
    <property type="entry name" value="ExoRNase_PH_dom1"/>
</dbReference>
<evidence type="ECO:0000256" key="6">
    <source>
        <dbReference type="ARBA" id="ARBA00022884"/>
    </source>
</evidence>
<name>A0AA43K9M4_9CYAN</name>
<keyword evidence="7" id="KW-0808">Transferase</keyword>
<dbReference type="Gene3D" id="3.30.230.70">
    <property type="entry name" value="GHMP Kinase, N-terminal domain"/>
    <property type="match status" value="1"/>
</dbReference>
<dbReference type="EC" id="2.7.7.56" evidence="7"/>
<feature type="domain" description="Exoribonuclease phosphorolytic" evidence="8">
    <location>
        <begin position="13"/>
        <end position="141"/>
    </location>
</feature>
<dbReference type="GO" id="GO:0009022">
    <property type="term" value="F:tRNA nucleotidyltransferase activity"/>
    <property type="evidence" value="ECO:0007669"/>
    <property type="project" value="UniProtKB-UniRule"/>
</dbReference>
<protein>
    <recommendedName>
        <fullName evidence="7">Ribonuclease PH</fullName>
        <shortName evidence="7">RNase PH</shortName>
        <ecNumber evidence="7">2.7.7.56</ecNumber>
    </recommendedName>
    <alternativeName>
        <fullName evidence="7">tRNA nucleotidyltransferase</fullName>
    </alternativeName>
</protein>
<dbReference type="InterPro" id="IPR020568">
    <property type="entry name" value="Ribosomal_Su5_D2-typ_SF"/>
</dbReference>
<dbReference type="PANTHER" id="PTHR11953">
    <property type="entry name" value="EXOSOME COMPLEX COMPONENT"/>
    <property type="match status" value="1"/>
</dbReference>
<dbReference type="GO" id="GO:0000049">
    <property type="term" value="F:tRNA binding"/>
    <property type="evidence" value="ECO:0007669"/>
    <property type="project" value="UniProtKB-UniRule"/>
</dbReference>
<dbReference type="InterPro" id="IPR018336">
    <property type="entry name" value="RNase_PH_CS"/>
</dbReference>
<evidence type="ECO:0000256" key="2">
    <source>
        <dbReference type="ARBA" id="ARBA00022552"/>
    </source>
</evidence>
<keyword evidence="3 7" id="KW-0820">tRNA-binding</keyword>
<sequence>MVWQRPDGRSPYQLRHISFHAGFTSFAPGSVLTKFGDTQVLCTVSVTEGVPKFLTGTGKGWLTSEYRMLPSATQERQPRELLKLSGRTQEIQRLIGRSLRAAIDFDVLGERTLTVDADVLQADAGTRTAAITGGFVAVAHAVSQLLRQGVLERSPLCRQVAAVSVGLLDGEPYLDLNYTEDVAATVDLNVVMNQDLGIIEVQGTAEEGSYSRAQLNQLLDFAEKGIQQLLIAQTEVIADRDHLLHKY</sequence>
<dbReference type="RefSeq" id="WP_280652923.1">
    <property type="nucleotide sequence ID" value="NZ_JANQDH010000002.1"/>
</dbReference>
<feature type="binding site" evidence="7">
    <location>
        <begin position="125"/>
        <end position="127"/>
    </location>
    <ligand>
        <name>phosphate</name>
        <dbReference type="ChEBI" id="CHEBI:43474"/>
        <note>substrate</note>
    </ligand>
</feature>
<dbReference type="PANTHER" id="PTHR11953:SF0">
    <property type="entry name" value="EXOSOME COMPLEX COMPONENT RRP41"/>
    <property type="match status" value="1"/>
</dbReference>
<dbReference type="HAMAP" id="MF_00564">
    <property type="entry name" value="RNase_PH"/>
    <property type="match status" value="1"/>
</dbReference>
<proteinExistence type="inferred from homology"/>
<organism evidence="10 11">
    <name type="scientific">Chrysosporum bergii ANA360D</name>
    <dbReference type="NCBI Taxonomy" id="617107"/>
    <lineage>
        <taxon>Bacteria</taxon>
        <taxon>Bacillati</taxon>
        <taxon>Cyanobacteriota</taxon>
        <taxon>Cyanophyceae</taxon>
        <taxon>Nostocales</taxon>
        <taxon>Nodulariaceae</taxon>
        <taxon>Chrysosporum</taxon>
    </lineage>
</organism>
<keyword evidence="2 7" id="KW-0698">rRNA processing</keyword>
<feature type="domain" description="Exoribonuclease phosphorolytic" evidence="9">
    <location>
        <begin position="160"/>
        <end position="225"/>
    </location>
</feature>
<dbReference type="InterPro" id="IPR050080">
    <property type="entry name" value="RNase_PH"/>
</dbReference>
<dbReference type="InterPro" id="IPR027408">
    <property type="entry name" value="PNPase/RNase_PH_dom_sf"/>
</dbReference>
<dbReference type="FunFam" id="3.30.230.70:FF:000003">
    <property type="entry name" value="Ribonuclease PH"/>
    <property type="match status" value="1"/>
</dbReference>
<evidence type="ECO:0000256" key="3">
    <source>
        <dbReference type="ARBA" id="ARBA00022555"/>
    </source>
</evidence>
<evidence type="ECO:0000256" key="5">
    <source>
        <dbReference type="ARBA" id="ARBA00022695"/>
    </source>
</evidence>
<dbReference type="GO" id="GO:0016075">
    <property type="term" value="P:rRNA catabolic process"/>
    <property type="evidence" value="ECO:0007669"/>
    <property type="project" value="UniProtKB-UniRule"/>
</dbReference>
<evidence type="ECO:0000256" key="4">
    <source>
        <dbReference type="ARBA" id="ARBA00022694"/>
    </source>
</evidence>
<evidence type="ECO:0000259" key="9">
    <source>
        <dbReference type="Pfam" id="PF03725"/>
    </source>
</evidence>
<keyword evidence="11" id="KW-1185">Reference proteome</keyword>
<evidence type="ECO:0000313" key="10">
    <source>
        <dbReference type="EMBL" id="MDH6058901.1"/>
    </source>
</evidence>
<dbReference type="EMBL" id="JANQDH010000002">
    <property type="protein sequence ID" value="MDH6058901.1"/>
    <property type="molecule type" value="Genomic_DNA"/>
</dbReference>
<dbReference type="InterPro" id="IPR036345">
    <property type="entry name" value="ExoRNase_PH_dom2_sf"/>
</dbReference>
<comment type="similarity">
    <text evidence="1 7">Belongs to the RNase PH family.</text>
</comment>
<keyword evidence="5 7" id="KW-0548">Nucleotidyltransferase</keyword>
<dbReference type="Pfam" id="PF01138">
    <property type="entry name" value="RNase_PH"/>
    <property type="match status" value="1"/>
</dbReference>
<keyword evidence="4 7" id="KW-0819">tRNA processing</keyword>
<dbReference type="SUPFAM" id="SSF54211">
    <property type="entry name" value="Ribosomal protein S5 domain 2-like"/>
    <property type="match status" value="1"/>
</dbReference>
<comment type="catalytic activity">
    <reaction evidence="7">
        <text>tRNA(n+1) + phosphate = tRNA(n) + a ribonucleoside 5'-diphosphate</text>
        <dbReference type="Rhea" id="RHEA:10628"/>
        <dbReference type="Rhea" id="RHEA-COMP:17343"/>
        <dbReference type="Rhea" id="RHEA-COMP:17344"/>
        <dbReference type="ChEBI" id="CHEBI:43474"/>
        <dbReference type="ChEBI" id="CHEBI:57930"/>
        <dbReference type="ChEBI" id="CHEBI:173114"/>
        <dbReference type="EC" id="2.7.7.56"/>
    </reaction>
</comment>
<comment type="subunit">
    <text evidence="7">Homohexameric ring arranged as a trimer of dimers.</text>
</comment>
<feature type="binding site" evidence="7">
    <location>
        <position position="87"/>
    </location>
    <ligand>
        <name>phosphate</name>
        <dbReference type="ChEBI" id="CHEBI:43474"/>
        <note>substrate</note>
    </ligand>
</feature>
<reference evidence="10 11" key="1">
    <citation type="journal article" date="2023" name="J. Phycol.">
        <title>Chrysosporum ovalisporum is synonymous with the true-branching cyanobacterium Umezakia natans (Nostocales/Aphanizomenonaceae).</title>
        <authorList>
            <person name="McGregor G.B."/>
            <person name="Sendall B.C."/>
            <person name="Niiyama Y."/>
            <person name="Tuji A."/>
            <person name="Willis A."/>
        </authorList>
    </citation>
    <scope>NUCLEOTIDE SEQUENCE [LARGE SCALE GENOMIC DNA]</scope>
    <source>
        <strain evidence="10 11">ANA360D</strain>
    </source>
</reference>
<dbReference type="Pfam" id="PF03725">
    <property type="entry name" value="RNase_PH_C"/>
    <property type="match status" value="1"/>
</dbReference>
<dbReference type="Proteomes" id="UP001159387">
    <property type="component" value="Unassembled WGS sequence"/>
</dbReference>
<dbReference type="CDD" id="cd11362">
    <property type="entry name" value="RNase_PH_bact"/>
    <property type="match status" value="1"/>
</dbReference>
<evidence type="ECO:0000256" key="7">
    <source>
        <dbReference type="HAMAP-Rule" id="MF_00564"/>
    </source>
</evidence>
<keyword evidence="6" id="KW-0694">RNA-binding</keyword>
<evidence type="ECO:0000256" key="1">
    <source>
        <dbReference type="ARBA" id="ARBA00006678"/>
    </source>
</evidence>
<gene>
    <name evidence="7 10" type="primary">rph</name>
    <name evidence="10" type="ORF">NWP17_00280</name>
</gene>
<dbReference type="GO" id="GO:0031125">
    <property type="term" value="P:rRNA 3'-end processing"/>
    <property type="evidence" value="ECO:0007669"/>
    <property type="project" value="UniProtKB-ARBA"/>
</dbReference>
<comment type="caution">
    <text evidence="10">The sequence shown here is derived from an EMBL/GenBank/DDBJ whole genome shotgun (WGS) entry which is preliminary data.</text>
</comment>
<evidence type="ECO:0000259" key="8">
    <source>
        <dbReference type="Pfam" id="PF01138"/>
    </source>
</evidence>
<dbReference type="SUPFAM" id="SSF55666">
    <property type="entry name" value="Ribonuclease PH domain 2-like"/>
    <property type="match status" value="1"/>
</dbReference>
<dbReference type="InterPro" id="IPR015847">
    <property type="entry name" value="ExoRNase_PH_dom2"/>
</dbReference>